<proteinExistence type="predicted"/>
<protein>
    <recommendedName>
        <fullName evidence="1">BEACH domain-containing protein</fullName>
    </recommendedName>
</protein>
<gene>
    <name evidence="2" type="ORF">ABEG17_15705</name>
</gene>
<dbReference type="AlphaFoldDB" id="A0AAU7JRS3"/>
<dbReference type="InterPro" id="IPR000409">
    <property type="entry name" value="BEACH_dom"/>
</dbReference>
<accession>A0AAU7JRS3</accession>
<organism evidence="2">
    <name type="scientific">Pedococcus sp. KACC 23699</name>
    <dbReference type="NCBI Taxonomy" id="3149228"/>
    <lineage>
        <taxon>Bacteria</taxon>
        <taxon>Bacillati</taxon>
        <taxon>Actinomycetota</taxon>
        <taxon>Actinomycetes</taxon>
        <taxon>Micrococcales</taxon>
        <taxon>Intrasporangiaceae</taxon>
        <taxon>Pedococcus</taxon>
    </lineage>
</organism>
<evidence type="ECO:0000313" key="2">
    <source>
        <dbReference type="EMBL" id="XBO42998.1"/>
    </source>
</evidence>
<dbReference type="PROSITE" id="PS50197">
    <property type="entry name" value="BEACH"/>
    <property type="match status" value="1"/>
</dbReference>
<reference evidence="2" key="1">
    <citation type="submission" date="2024-05" db="EMBL/GenBank/DDBJ databases">
        <authorList>
            <person name="Kim S."/>
            <person name="Heo J."/>
            <person name="Choi H."/>
            <person name="Choi Y."/>
            <person name="Kwon S.-W."/>
            <person name="Kim Y."/>
        </authorList>
    </citation>
    <scope>NUCLEOTIDE SEQUENCE</scope>
    <source>
        <strain evidence="2">KACC 23699</strain>
    </source>
</reference>
<sequence length="116" mass="13454">MRSSRIDIVDETFVDAPPAVIRAELGDEAWARQVWPHVHREVVRDRGTKGIRWAVTGQVVGEMEVWIEPWWDGAIVHHYLRGHRQPTAPRDVATRHTLRWKRAVHGLKDRLEGNSL</sequence>
<dbReference type="EMBL" id="CP157483">
    <property type="protein sequence ID" value="XBO42998.1"/>
    <property type="molecule type" value="Genomic_DNA"/>
</dbReference>
<name>A0AAU7JRS3_9MICO</name>
<evidence type="ECO:0000259" key="1">
    <source>
        <dbReference type="PROSITE" id="PS50197"/>
    </source>
</evidence>
<feature type="domain" description="BEACH" evidence="1">
    <location>
        <begin position="1"/>
        <end position="116"/>
    </location>
</feature>
<dbReference type="RefSeq" id="WP_406830424.1">
    <property type="nucleotide sequence ID" value="NZ_CP157483.1"/>
</dbReference>